<gene>
    <name evidence="3" type="ORF">QVZ43_02935</name>
</gene>
<dbReference type="InterPro" id="IPR019546">
    <property type="entry name" value="TAT_signal_bac_arc"/>
</dbReference>
<dbReference type="InterPro" id="IPR008972">
    <property type="entry name" value="Cupredoxin"/>
</dbReference>
<keyword evidence="4" id="KW-1185">Reference proteome</keyword>
<protein>
    <submittedName>
        <fullName evidence="3">Multicopper oxidase domain-containing protein</fullName>
    </submittedName>
</protein>
<dbReference type="PANTHER" id="PTHR48267:SF1">
    <property type="entry name" value="BILIRUBIN OXIDASE"/>
    <property type="match status" value="1"/>
</dbReference>
<dbReference type="Proteomes" id="UP001168640">
    <property type="component" value="Unassembled WGS sequence"/>
</dbReference>
<dbReference type="Gene3D" id="2.60.40.420">
    <property type="entry name" value="Cupredoxins - blue copper proteins"/>
    <property type="match status" value="3"/>
</dbReference>
<dbReference type="PROSITE" id="PS51318">
    <property type="entry name" value="TAT"/>
    <property type="match status" value="1"/>
</dbReference>
<name>A0ABT8VXD0_9GAMM</name>
<dbReference type="EMBL" id="JAUMIS010000001">
    <property type="protein sequence ID" value="MDO3720661.1"/>
    <property type="molecule type" value="Genomic_DNA"/>
</dbReference>
<comment type="caution">
    <text evidence="3">The sequence shown here is derived from an EMBL/GenBank/DDBJ whole genome shotgun (WGS) entry which is preliminary data.</text>
</comment>
<dbReference type="InterPro" id="IPR045087">
    <property type="entry name" value="Cu-oxidase_fam"/>
</dbReference>
<proteinExistence type="predicted"/>
<dbReference type="NCBIfam" id="TIGR01409">
    <property type="entry name" value="TAT_signal_seq"/>
    <property type="match status" value="1"/>
</dbReference>
<dbReference type="InterPro" id="IPR011706">
    <property type="entry name" value="Cu-oxidase_C"/>
</dbReference>
<feature type="domain" description="Plastocyanin-like" evidence="2">
    <location>
        <begin position="554"/>
        <end position="676"/>
    </location>
</feature>
<sequence length="677" mass="73918">MITRRRFLQGSTLTTLGLALPFNPFLQRAHAIAFLSNVGPLSDPALQPKFIDLAPNALDPGFLFKDLNDNGGPAQQPNFSLRARETVQETGLINTKNGKRLKTKVWGYGADTVSWPGQTFQVKSLSAGGAPETVVRWENELNGGQHLLPVDTNLHWCYSLHGAGSANGVDYRQFTIKKDGVPIITHLHGGKSDFQFDGNPEFFFSPDGKIKGPQWDYVPGGFTNTFRYDNDVRAGNLWYHDHALGITRLNVYAGLAGFYFVRDEYDTGMADNLLSLPAFPYELAYAIQDRMFTEKGDLFYPAFPGDPFYDDFITGEGAILPPDLFPGGGPTALAEFFGDHMVVNGKIWPKANVEPRHYRLRLLNGCDSRFMAIRFRVAASSGATDLNGAGAPLPFYVTGSDQGLASSASLTDTLVIEPGGRYDVVINFSGLEDTRIIMENIGGDAPFGGDLGDEVADEDLFPDRQTDRIMAFDVVLPFNNAIADSFDPATFNAWAADLGFGPPPVTPGATIRRVALFEGLDEFGRLQPLLGIVDQDSTATAFTWFQPTTEVPALSSTEVWEIYNFTGDAHPIHLHLVNFNILGRNEISFTEGAPVPVLQHNGTLGQVAGISGVTEGGAVGLGPTDGYVENAPKDMVTALPGQVTRISATFEKPGRYVWHCHILSHEDHEMMRVMQVS</sequence>
<keyword evidence="1" id="KW-0732">Signal</keyword>
<evidence type="ECO:0000259" key="2">
    <source>
        <dbReference type="Pfam" id="PF07731"/>
    </source>
</evidence>
<organism evidence="3 4">
    <name type="scientific">Marinobacter suaedae</name>
    <dbReference type="NCBI Taxonomy" id="3057675"/>
    <lineage>
        <taxon>Bacteria</taxon>
        <taxon>Pseudomonadati</taxon>
        <taxon>Pseudomonadota</taxon>
        <taxon>Gammaproteobacteria</taxon>
        <taxon>Pseudomonadales</taxon>
        <taxon>Marinobacteraceae</taxon>
        <taxon>Marinobacter</taxon>
    </lineage>
</organism>
<reference evidence="3" key="1">
    <citation type="submission" date="2023-07" db="EMBL/GenBank/DDBJ databases">
        <title>Marinobacter sp. chi1 genome sequencing and assembly.</title>
        <authorList>
            <person name="Park S."/>
        </authorList>
    </citation>
    <scope>NUCLEOTIDE SEQUENCE</scope>
    <source>
        <strain evidence="3">Chi1</strain>
    </source>
</reference>
<evidence type="ECO:0000256" key="1">
    <source>
        <dbReference type="ARBA" id="ARBA00022729"/>
    </source>
</evidence>
<dbReference type="RefSeq" id="WP_302908807.1">
    <property type="nucleotide sequence ID" value="NZ_JAUMIS010000001.1"/>
</dbReference>
<accession>A0ABT8VXD0</accession>
<evidence type="ECO:0000313" key="3">
    <source>
        <dbReference type="EMBL" id="MDO3720661.1"/>
    </source>
</evidence>
<evidence type="ECO:0000313" key="4">
    <source>
        <dbReference type="Proteomes" id="UP001168640"/>
    </source>
</evidence>
<dbReference type="InterPro" id="IPR006311">
    <property type="entry name" value="TAT_signal"/>
</dbReference>
<dbReference type="SUPFAM" id="SSF49503">
    <property type="entry name" value="Cupredoxins"/>
    <property type="match status" value="3"/>
</dbReference>
<dbReference type="Pfam" id="PF07731">
    <property type="entry name" value="Cu-oxidase_2"/>
    <property type="match status" value="1"/>
</dbReference>
<dbReference type="PANTHER" id="PTHR48267">
    <property type="entry name" value="CUPREDOXIN SUPERFAMILY PROTEIN"/>
    <property type="match status" value="1"/>
</dbReference>